<reference evidence="1 2" key="1">
    <citation type="submission" date="2017-10" db="EMBL/GenBank/DDBJ databases">
        <authorList>
            <person name="Banno H."/>
            <person name="Chua N.-H."/>
        </authorList>
    </citation>
    <scope>NUCLEOTIDE SEQUENCE [LARGE SCALE GENOMIC DNA]</scope>
    <source>
        <strain evidence="1">Vibrio tapetis CECT4600</strain>
    </source>
</reference>
<proteinExistence type="predicted"/>
<gene>
    <name evidence="1" type="ORF">VTAP4600_A3551</name>
</gene>
<evidence type="ECO:0000313" key="2">
    <source>
        <dbReference type="Proteomes" id="UP000235828"/>
    </source>
</evidence>
<sequence>MPIIIHRSHLPLEDGAGAESRVQLNVIAHLSVILGKNMKRIRVRTFRGTTPNRRLCARSKLSKVEKALLQTNCFDKKIVL</sequence>
<dbReference type="KEGG" id="vta:A3551"/>
<dbReference type="AlphaFoldDB" id="A0A2N8ZHX1"/>
<organism evidence="1 2">
    <name type="scientific">Vibrio tapetis subsp. tapetis</name>
    <dbReference type="NCBI Taxonomy" id="1671868"/>
    <lineage>
        <taxon>Bacteria</taxon>
        <taxon>Pseudomonadati</taxon>
        <taxon>Pseudomonadota</taxon>
        <taxon>Gammaproteobacteria</taxon>
        <taxon>Vibrionales</taxon>
        <taxon>Vibrionaceae</taxon>
        <taxon>Vibrio</taxon>
    </lineage>
</organism>
<keyword evidence="2" id="KW-1185">Reference proteome</keyword>
<name>A0A2N8ZHX1_9VIBR</name>
<accession>A0A2N8ZHX1</accession>
<dbReference type="Proteomes" id="UP000235828">
    <property type="component" value="Chromosome A"/>
</dbReference>
<protein>
    <submittedName>
        <fullName evidence="1">Uncharacterized protein</fullName>
    </submittedName>
</protein>
<dbReference type="EMBL" id="LT960611">
    <property type="protein sequence ID" value="SON51498.1"/>
    <property type="molecule type" value="Genomic_DNA"/>
</dbReference>
<evidence type="ECO:0000313" key="1">
    <source>
        <dbReference type="EMBL" id="SON51498.1"/>
    </source>
</evidence>